<proteinExistence type="inferred from homology"/>
<evidence type="ECO:0000259" key="17">
    <source>
        <dbReference type="Pfam" id="PF02878"/>
    </source>
</evidence>
<comment type="catalytic activity">
    <reaction evidence="1">
        <text>alpha-D-glucose 1-phosphate = alpha-D-glucose 6-phosphate</text>
        <dbReference type="Rhea" id="RHEA:23536"/>
        <dbReference type="ChEBI" id="CHEBI:58225"/>
        <dbReference type="ChEBI" id="CHEBI:58601"/>
        <dbReference type="EC" id="5.4.2.2"/>
    </reaction>
</comment>
<name>A0A2T4ZBA6_9BACL</name>
<evidence type="ECO:0000259" key="16">
    <source>
        <dbReference type="Pfam" id="PF00408"/>
    </source>
</evidence>
<dbReference type="InterPro" id="IPR005841">
    <property type="entry name" value="Alpha-D-phosphohexomutase_SF"/>
</dbReference>
<dbReference type="GO" id="GO:0000287">
    <property type="term" value="F:magnesium ion binding"/>
    <property type="evidence" value="ECO:0007669"/>
    <property type="project" value="InterPro"/>
</dbReference>
<evidence type="ECO:0000256" key="12">
    <source>
        <dbReference type="ARBA" id="ARBA00039995"/>
    </source>
</evidence>
<dbReference type="InterPro" id="IPR016055">
    <property type="entry name" value="A-D-PHexomutase_a/b/a-I/II/III"/>
</dbReference>
<protein>
    <recommendedName>
        <fullName evidence="12">Phosphoglucomutase</fullName>
        <ecNumber evidence="6">5.4.2.2</ecNumber>
    </recommendedName>
    <alternativeName>
        <fullName evidence="14">Alpha-phosphoglucomutase</fullName>
    </alternativeName>
    <alternativeName>
        <fullName evidence="13">Glucose phosphomutase</fullName>
    </alternativeName>
</protein>
<gene>
    <name evidence="20" type="ORF">C8J48_1758</name>
</gene>
<evidence type="ECO:0000256" key="14">
    <source>
        <dbReference type="ARBA" id="ARBA00041467"/>
    </source>
</evidence>
<dbReference type="Pfam" id="PF02880">
    <property type="entry name" value="PGM_PMM_III"/>
    <property type="match status" value="1"/>
</dbReference>
<accession>A0A2T4ZBA6</accession>
<dbReference type="InterPro" id="IPR036900">
    <property type="entry name" value="A-D-PHexomutase_C_sf"/>
</dbReference>
<evidence type="ECO:0000313" key="20">
    <source>
        <dbReference type="EMBL" id="PTM59156.1"/>
    </source>
</evidence>
<keyword evidence="9 15" id="KW-0479">Metal-binding</keyword>
<dbReference type="CDD" id="cd05799">
    <property type="entry name" value="PGM2"/>
    <property type="match status" value="1"/>
</dbReference>
<feature type="domain" description="Alpha-D-phosphohexomutase C-terminal" evidence="16">
    <location>
        <begin position="510"/>
        <end position="544"/>
    </location>
</feature>
<evidence type="ECO:0000256" key="3">
    <source>
        <dbReference type="ARBA" id="ARBA00005164"/>
    </source>
</evidence>
<dbReference type="EC" id="5.4.2.2" evidence="6"/>
<dbReference type="GO" id="GO:0006166">
    <property type="term" value="P:purine ribonucleoside salvage"/>
    <property type="evidence" value="ECO:0007669"/>
    <property type="project" value="TreeGrafter"/>
</dbReference>
<dbReference type="Gene3D" id="3.30.310.50">
    <property type="entry name" value="Alpha-D-phosphohexomutase, C-terminal domain"/>
    <property type="match status" value="1"/>
</dbReference>
<dbReference type="RefSeq" id="WP_107725907.1">
    <property type="nucleotide sequence ID" value="NZ_PZZP01000001.1"/>
</dbReference>
<evidence type="ECO:0000256" key="10">
    <source>
        <dbReference type="ARBA" id="ARBA00022842"/>
    </source>
</evidence>
<evidence type="ECO:0000256" key="8">
    <source>
        <dbReference type="ARBA" id="ARBA00022553"/>
    </source>
</evidence>
<comment type="similarity">
    <text evidence="5 15">Belongs to the phosphohexose mutase family.</text>
</comment>
<dbReference type="Proteomes" id="UP000241639">
    <property type="component" value="Unassembled WGS sequence"/>
</dbReference>
<feature type="domain" description="Alpha-D-phosphohexomutase alpha/beta/alpha" evidence="17">
    <location>
        <begin position="39"/>
        <end position="177"/>
    </location>
</feature>
<dbReference type="SUPFAM" id="SSF55957">
    <property type="entry name" value="Phosphoglucomutase, C-terminal domain"/>
    <property type="match status" value="1"/>
</dbReference>
<keyword evidence="7" id="KW-0119">Carbohydrate metabolism</keyword>
<evidence type="ECO:0000256" key="5">
    <source>
        <dbReference type="ARBA" id="ARBA00010231"/>
    </source>
</evidence>
<feature type="domain" description="Alpha-D-phosphohexomutase alpha/beta/alpha" evidence="18">
    <location>
        <begin position="205"/>
        <end position="307"/>
    </location>
</feature>
<comment type="caution">
    <text evidence="20">The sequence shown here is derived from an EMBL/GenBank/DDBJ whole genome shotgun (WGS) entry which is preliminary data.</text>
</comment>
<feature type="domain" description="Alpha-D-phosphohexomutase alpha/beta/alpha" evidence="19">
    <location>
        <begin position="319"/>
        <end position="441"/>
    </location>
</feature>
<evidence type="ECO:0000256" key="7">
    <source>
        <dbReference type="ARBA" id="ARBA00022526"/>
    </source>
</evidence>
<keyword evidence="11" id="KW-0413">Isomerase</keyword>
<evidence type="ECO:0000256" key="6">
    <source>
        <dbReference type="ARBA" id="ARBA00012728"/>
    </source>
</evidence>
<dbReference type="InterPro" id="IPR005843">
    <property type="entry name" value="A-D-PHexomutase_C"/>
</dbReference>
<evidence type="ECO:0000256" key="1">
    <source>
        <dbReference type="ARBA" id="ARBA00000443"/>
    </source>
</evidence>
<dbReference type="SUPFAM" id="SSF53738">
    <property type="entry name" value="Phosphoglucomutase, first 3 domains"/>
    <property type="match status" value="3"/>
</dbReference>
<keyword evidence="7" id="KW-0313">Glucose metabolism</keyword>
<sequence>MQSVIDRWLHCPELDEEMKQQLLAYSDADKEDAFYRHLAFGTAGMRGLIGPGTNRINRFTVRRVTEGLAQMLSMQTQASEKGVAIAYDSRRFSQTFAQEAASHLAYHGIRVHLFPSLRPTPVLSFAVRHLQAAAGIMITASHNPAAYNGYKVYGEDGAQMPPDKVDTILHELKQIENELALDTGTWEEGIASGRIQIISSEVDQAYLDHVLSLSLRGKHPSHASLRVVFTPLHGTGTKPVEQALQALGFSRLETVKRQAIPDPAFTTVSSPNPEDPNAFSLALEQAEATDADLIIATDPDADRLGLLARGSDGRFHTFNGNQIGALLLDYLLKQRQAQGSLPPNGVVFKSIVTSELGRAIAAEYGVKTSDTLTGFKYIAEGIAEKEASGEDTFLFGYEESYGYLIGSFVRDKDAVQAAMMCCEMAAYHREQGRTLEQALADIDRQFGAYRESLFSFTFQGKAGVDRMQAIIEQFRTVPPHHIGGLTVERVRDFAKGLDGLPSADVLRFECNGDAWLAIRPSGTEPKIKFYFGTRATTKEEAEVLLKLMRQSVRDMIEAE</sequence>
<dbReference type="InterPro" id="IPR005845">
    <property type="entry name" value="A-D-PHexomutase_a/b/a-II"/>
</dbReference>
<evidence type="ECO:0000313" key="21">
    <source>
        <dbReference type="Proteomes" id="UP000241639"/>
    </source>
</evidence>
<dbReference type="InterPro" id="IPR016066">
    <property type="entry name" value="A-D-PHexomutase_CS"/>
</dbReference>
<comment type="cofactor">
    <cofactor evidence="2">
        <name>Mg(2+)</name>
        <dbReference type="ChEBI" id="CHEBI:18420"/>
    </cofactor>
</comment>
<dbReference type="PANTHER" id="PTHR45745:SF1">
    <property type="entry name" value="PHOSPHOGLUCOMUTASE 2B-RELATED"/>
    <property type="match status" value="1"/>
</dbReference>
<dbReference type="GO" id="GO:0006006">
    <property type="term" value="P:glucose metabolic process"/>
    <property type="evidence" value="ECO:0007669"/>
    <property type="project" value="UniProtKB-KW"/>
</dbReference>
<dbReference type="Gene3D" id="3.40.120.10">
    <property type="entry name" value="Alpha-D-Glucose-1,6-Bisphosphate, subunit A, domain 3"/>
    <property type="match status" value="3"/>
</dbReference>
<dbReference type="Pfam" id="PF02878">
    <property type="entry name" value="PGM_PMM_I"/>
    <property type="match status" value="1"/>
</dbReference>
<dbReference type="InterPro" id="IPR005846">
    <property type="entry name" value="A-D-PHexomutase_a/b/a-III"/>
</dbReference>
<dbReference type="GO" id="GO:0004614">
    <property type="term" value="F:phosphoglucomutase activity"/>
    <property type="evidence" value="ECO:0007669"/>
    <property type="project" value="UniProtKB-EC"/>
</dbReference>
<evidence type="ECO:0000256" key="4">
    <source>
        <dbReference type="ARBA" id="ARBA00005189"/>
    </source>
</evidence>
<evidence type="ECO:0000259" key="19">
    <source>
        <dbReference type="Pfam" id="PF02880"/>
    </source>
</evidence>
<comment type="pathway">
    <text evidence="4">Lipid metabolism.</text>
</comment>
<dbReference type="PRINTS" id="PR00509">
    <property type="entry name" value="PGMPMM"/>
</dbReference>
<evidence type="ECO:0000256" key="9">
    <source>
        <dbReference type="ARBA" id="ARBA00022723"/>
    </source>
</evidence>
<keyword evidence="10 15" id="KW-0460">Magnesium</keyword>
<evidence type="ECO:0000256" key="13">
    <source>
        <dbReference type="ARBA" id="ARBA00041398"/>
    </source>
</evidence>
<dbReference type="InterPro" id="IPR005844">
    <property type="entry name" value="A-D-PHexomutase_a/b/a-I"/>
</dbReference>
<organism evidence="20 21">
    <name type="scientific">Desmospora activa DSM 45169</name>
    <dbReference type="NCBI Taxonomy" id="1121389"/>
    <lineage>
        <taxon>Bacteria</taxon>
        <taxon>Bacillati</taxon>
        <taxon>Bacillota</taxon>
        <taxon>Bacilli</taxon>
        <taxon>Bacillales</taxon>
        <taxon>Thermoactinomycetaceae</taxon>
        <taxon>Desmospora</taxon>
    </lineage>
</organism>
<evidence type="ECO:0000259" key="18">
    <source>
        <dbReference type="Pfam" id="PF02879"/>
    </source>
</evidence>
<dbReference type="PROSITE" id="PS00710">
    <property type="entry name" value="PGM_PMM"/>
    <property type="match status" value="1"/>
</dbReference>
<dbReference type="OrthoDB" id="9806956at2"/>
<evidence type="ECO:0000256" key="2">
    <source>
        <dbReference type="ARBA" id="ARBA00001946"/>
    </source>
</evidence>
<dbReference type="Pfam" id="PF02879">
    <property type="entry name" value="PGM_PMM_II"/>
    <property type="match status" value="1"/>
</dbReference>
<dbReference type="Pfam" id="PF00408">
    <property type="entry name" value="PGM_PMM_IV"/>
    <property type="match status" value="1"/>
</dbReference>
<dbReference type="GO" id="GO:0008973">
    <property type="term" value="F:phosphopentomutase activity"/>
    <property type="evidence" value="ECO:0007669"/>
    <property type="project" value="TreeGrafter"/>
</dbReference>
<dbReference type="AlphaFoldDB" id="A0A2T4ZBA6"/>
<keyword evidence="21" id="KW-1185">Reference proteome</keyword>
<evidence type="ECO:0000256" key="11">
    <source>
        <dbReference type="ARBA" id="ARBA00023235"/>
    </source>
</evidence>
<dbReference type="PANTHER" id="PTHR45745">
    <property type="entry name" value="PHOSPHOMANNOMUTASE 45A"/>
    <property type="match status" value="1"/>
</dbReference>
<keyword evidence="8" id="KW-0597">Phosphoprotein</keyword>
<dbReference type="EMBL" id="PZZP01000001">
    <property type="protein sequence ID" value="PTM59156.1"/>
    <property type="molecule type" value="Genomic_DNA"/>
</dbReference>
<reference evidence="20 21" key="1">
    <citation type="submission" date="2018-04" db="EMBL/GenBank/DDBJ databases">
        <title>Genomic Encyclopedia of Archaeal and Bacterial Type Strains, Phase II (KMG-II): from individual species to whole genera.</title>
        <authorList>
            <person name="Goeker M."/>
        </authorList>
    </citation>
    <scope>NUCLEOTIDE SEQUENCE [LARGE SCALE GENOMIC DNA]</scope>
    <source>
        <strain evidence="20 21">DSM 45169</strain>
    </source>
</reference>
<comment type="pathway">
    <text evidence="3">Glycolipid metabolism; diglucosyl-diacylglycerol biosynthesis.</text>
</comment>
<evidence type="ECO:0000256" key="15">
    <source>
        <dbReference type="RuleBase" id="RU004326"/>
    </source>
</evidence>